<keyword evidence="1" id="KW-0812">Transmembrane</keyword>
<reference evidence="2 3" key="1">
    <citation type="submission" date="2024-02" db="EMBL/GenBank/DDBJ databases">
        <authorList>
            <person name="Daric V."/>
            <person name="Darras S."/>
        </authorList>
    </citation>
    <scope>NUCLEOTIDE SEQUENCE [LARGE SCALE GENOMIC DNA]</scope>
</reference>
<keyword evidence="1" id="KW-0472">Membrane</keyword>
<dbReference type="Proteomes" id="UP001642483">
    <property type="component" value="Unassembled WGS sequence"/>
</dbReference>
<proteinExistence type="predicted"/>
<organism evidence="2 3">
    <name type="scientific">Clavelina lepadiformis</name>
    <name type="common">Light-bulb sea squirt</name>
    <name type="synonym">Ascidia lepadiformis</name>
    <dbReference type="NCBI Taxonomy" id="159417"/>
    <lineage>
        <taxon>Eukaryota</taxon>
        <taxon>Metazoa</taxon>
        <taxon>Chordata</taxon>
        <taxon>Tunicata</taxon>
        <taxon>Ascidiacea</taxon>
        <taxon>Aplousobranchia</taxon>
        <taxon>Clavelinidae</taxon>
        <taxon>Clavelina</taxon>
    </lineage>
</organism>
<feature type="transmembrane region" description="Helical" evidence="1">
    <location>
        <begin position="43"/>
        <end position="69"/>
    </location>
</feature>
<keyword evidence="3" id="KW-1185">Reference proteome</keyword>
<evidence type="ECO:0000313" key="2">
    <source>
        <dbReference type="EMBL" id="CAK8691185.1"/>
    </source>
</evidence>
<protein>
    <submittedName>
        <fullName evidence="2">Uncharacterized protein</fullName>
    </submittedName>
</protein>
<evidence type="ECO:0000256" key="1">
    <source>
        <dbReference type="SAM" id="Phobius"/>
    </source>
</evidence>
<name>A0ABP0GLY5_CLALP</name>
<evidence type="ECO:0000313" key="3">
    <source>
        <dbReference type="Proteomes" id="UP001642483"/>
    </source>
</evidence>
<comment type="caution">
    <text evidence="2">The sequence shown here is derived from an EMBL/GenBank/DDBJ whole genome shotgun (WGS) entry which is preliminary data.</text>
</comment>
<keyword evidence="1" id="KW-1133">Transmembrane helix</keyword>
<dbReference type="EMBL" id="CAWYQH010000119">
    <property type="protein sequence ID" value="CAK8691185.1"/>
    <property type="molecule type" value="Genomic_DNA"/>
</dbReference>
<gene>
    <name evidence="2" type="ORF">CVLEPA_LOCUS23770</name>
</gene>
<sequence>MDNAISNVFAEWKRKLNEYLVVITGKTLADLSSKDPLSNKFNLTLFIILIVFVSSMTLLCCIGLTYGCCISSAEKRKRKAEAKSKRAQSITYRRYSDNTPTYVASNPHQQVQVQPRNSNVFETSFAQQPPPLRNILE</sequence>
<accession>A0ABP0GLY5</accession>